<dbReference type="PANTHER" id="PTHR18895">
    <property type="entry name" value="HEMK METHYLTRANSFERASE"/>
    <property type="match status" value="1"/>
</dbReference>
<evidence type="ECO:0008006" key="4">
    <source>
        <dbReference type="Google" id="ProtNLM"/>
    </source>
</evidence>
<comment type="caution">
    <text evidence="2">The sequence shown here is derived from an EMBL/GenBank/DDBJ whole genome shotgun (WGS) entry which is preliminary data.</text>
</comment>
<dbReference type="InterPro" id="IPR050320">
    <property type="entry name" value="N5-glutamine_MTase"/>
</dbReference>
<dbReference type="InterPro" id="IPR002052">
    <property type="entry name" value="DNA_methylase_N6_adenine_CS"/>
</dbReference>
<organism evidence="2 3">
    <name type="scientific">Nothophoma quercina</name>
    <dbReference type="NCBI Taxonomy" id="749835"/>
    <lineage>
        <taxon>Eukaryota</taxon>
        <taxon>Fungi</taxon>
        <taxon>Dikarya</taxon>
        <taxon>Ascomycota</taxon>
        <taxon>Pezizomycotina</taxon>
        <taxon>Dothideomycetes</taxon>
        <taxon>Pleosporomycetidae</taxon>
        <taxon>Pleosporales</taxon>
        <taxon>Pleosporineae</taxon>
        <taxon>Didymellaceae</taxon>
        <taxon>Nothophoma</taxon>
    </lineage>
</organism>
<dbReference type="Proteomes" id="UP001521222">
    <property type="component" value="Unassembled WGS sequence"/>
</dbReference>
<name>A0ABR3RSR6_9PLEO</name>
<sequence>MFDRLREKAHGRDEKRASFDGGYQQQAPAPAPSYEAATSLQQPPSFQTRFASMSMHSSDDLRFLSFPPQVMDQCRNTILGVWRGGIQREGMYGNSQEFKLSGYPWSAMGLDAMEARRLIAALLGTLHSMGWVLSLNTDVSKSPSDKDTLLFRYQSPAPAPCDWSSISFSRSDKIRLVDAGPELNQAFPARLGQEWVNKVSQYAPGIQEITLHGYPWSAGGKETMRVRGLLLTMLGILEEEGWIVYASIDQSMSGGENTSETDTWHLCRPKGLLGPCRDLETARNELRWLRDHVKKVAQARRAKGDTLAEGALLGQLVRRRGRGTPLQYLLGTEYFGDLEIKCKPGVLIPRPDTAASVTHLAKLVGDAQDLPDEIRVLDLCTGTGCIPLLFRHEFATKRKDVDVRILGLDISDDCLSLAHQNLWANEKDTQKRNGMTNFAKADVLADPFGELTPGAPPPVRNLLNYNRWAPFWDILISNPPYISPSAYWKKTMRSVRGFEPKLALVPPPKAKFDDTQQGDMFYPRLLKLAQELEAKIVLLEIGDLEQAIRVAKLAQKLDVFDGIEIWRDEPDASSNQSITEDGFQTYGEGNARSIVCWRGAGGSWLGKSTAAKLSRLSSDTSEEASYESCFPRSYYQTLETNKAAMPKFMARRYIQNPKCTHAGTNWREPWWDIRGFVPK</sequence>
<protein>
    <recommendedName>
        <fullName evidence="4">Site-specific DNA-methyltransferase (adenine-specific)</fullName>
    </recommendedName>
</protein>
<accession>A0ABR3RSR6</accession>
<dbReference type="CDD" id="cd02440">
    <property type="entry name" value="AdoMet_MTases"/>
    <property type="match status" value="1"/>
</dbReference>
<evidence type="ECO:0000313" key="3">
    <source>
        <dbReference type="Proteomes" id="UP001521222"/>
    </source>
</evidence>
<dbReference type="PANTHER" id="PTHR18895:SF74">
    <property type="entry name" value="MTRF1L RELEASE FACTOR GLUTAMINE METHYLTRANSFERASE"/>
    <property type="match status" value="1"/>
</dbReference>
<feature type="compositionally biased region" description="Basic and acidic residues" evidence="1">
    <location>
        <begin position="1"/>
        <end position="18"/>
    </location>
</feature>
<dbReference type="PROSITE" id="PS00092">
    <property type="entry name" value="N6_MTASE"/>
    <property type="match status" value="1"/>
</dbReference>
<proteinExistence type="predicted"/>
<keyword evidence="3" id="KW-1185">Reference proteome</keyword>
<evidence type="ECO:0000313" key="2">
    <source>
        <dbReference type="EMBL" id="KAL1607475.1"/>
    </source>
</evidence>
<feature type="region of interest" description="Disordered" evidence="1">
    <location>
        <begin position="1"/>
        <end position="38"/>
    </location>
</feature>
<reference evidence="2 3" key="1">
    <citation type="submission" date="2024-02" db="EMBL/GenBank/DDBJ databases">
        <title>De novo assembly and annotation of 12 fungi associated with fruit tree decline syndrome in Ontario, Canada.</title>
        <authorList>
            <person name="Sulman M."/>
            <person name="Ellouze W."/>
            <person name="Ilyukhin E."/>
        </authorList>
    </citation>
    <scope>NUCLEOTIDE SEQUENCE [LARGE SCALE GENOMIC DNA]</scope>
    <source>
        <strain evidence="2 3">M97-236</strain>
    </source>
</reference>
<dbReference type="EMBL" id="JAKIXB020000006">
    <property type="protein sequence ID" value="KAL1607475.1"/>
    <property type="molecule type" value="Genomic_DNA"/>
</dbReference>
<evidence type="ECO:0000256" key="1">
    <source>
        <dbReference type="SAM" id="MobiDB-lite"/>
    </source>
</evidence>
<dbReference type="InterPro" id="IPR029063">
    <property type="entry name" value="SAM-dependent_MTases_sf"/>
</dbReference>
<gene>
    <name evidence="2" type="ORF">SLS59_002443</name>
</gene>
<dbReference type="Gene3D" id="3.40.50.150">
    <property type="entry name" value="Vaccinia Virus protein VP39"/>
    <property type="match status" value="1"/>
</dbReference>
<dbReference type="SUPFAM" id="SSF53335">
    <property type="entry name" value="S-adenosyl-L-methionine-dependent methyltransferases"/>
    <property type="match status" value="1"/>
</dbReference>